<evidence type="ECO:0000313" key="2">
    <source>
        <dbReference type="Proteomes" id="UP000685013"/>
    </source>
</evidence>
<accession>A0AAV6N442</accession>
<protein>
    <submittedName>
        <fullName evidence="1">Uncharacterized protein</fullName>
    </submittedName>
</protein>
<evidence type="ECO:0000313" key="1">
    <source>
        <dbReference type="EMBL" id="KAG6591367.1"/>
    </source>
</evidence>
<dbReference type="EMBL" id="JAGKQH010000009">
    <property type="protein sequence ID" value="KAG6591367.1"/>
    <property type="molecule type" value="Genomic_DNA"/>
</dbReference>
<dbReference type="Proteomes" id="UP000685013">
    <property type="component" value="Chromosome 9"/>
</dbReference>
<gene>
    <name evidence="1" type="ORF">SDJN03_13713</name>
</gene>
<keyword evidence="2" id="KW-1185">Reference proteome</keyword>
<proteinExistence type="predicted"/>
<reference evidence="1 2" key="1">
    <citation type="journal article" date="2021" name="Hortic Res">
        <title>The domestication of Cucurbita argyrosperma as revealed by the genome of its wild relative.</title>
        <authorList>
            <person name="Barrera-Redondo J."/>
            <person name="Sanchez-de la Vega G."/>
            <person name="Aguirre-Liguori J.A."/>
            <person name="Castellanos-Morales G."/>
            <person name="Gutierrez-Guerrero Y.T."/>
            <person name="Aguirre-Dugua X."/>
            <person name="Aguirre-Planter E."/>
            <person name="Tenaillon M.I."/>
            <person name="Lira-Saade R."/>
            <person name="Eguiarte L.E."/>
        </authorList>
    </citation>
    <scope>NUCLEOTIDE SEQUENCE [LARGE SCALE GENOMIC DNA]</scope>
    <source>
        <strain evidence="1">JBR-2021</strain>
    </source>
</reference>
<name>A0AAV6N442_9ROSI</name>
<dbReference type="AlphaFoldDB" id="A0AAV6N442"/>
<feature type="non-terminal residue" evidence="1">
    <location>
        <position position="1"/>
    </location>
</feature>
<sequence length="112" mass="12423">MASANFGSWATLEQATMPSLASQILYTSSFFALGSTDGYVADDKQIALQAASEGIPILPEKLRPEMLLLACDAERTSRIKISCNWRKYIICGRFGHSCRHYWKLPLIQPPGT</sequence>
<comment type="caution">
    <text evidence="1">The sequence shown here is derived from an EMBL/GenBank/DDBJ whole genome shotgun (WGS) entry which is preliminary data.</text>
</comment>
<organism evidence="1 2">
    <name type="scientific">Cucurbita argyrosperma subsp. sororia</name>
    <dbReference type="NCBI Taxonomy" id="37648"/>
    <lineage>
        <taxon>Eukaryota</taxon>
        <taxon>Viridiplantae</taxon>
        <taxon>Streptophyta</taxon>
        <taxon>Embryophyta</taxon>
        <taxon>Tracheophyta</taxon>
        <taxon>Spermatophyta</taxon>
        <taxon>Magnoliopsida</taxon>
        <taxon>eudicotyledons</taxon>
        <taxon>Gunneridae</taxon>
        <taxon>Pentapetalae</taxon>
        <taxon>rosids</taxon>
        <taxon>fabids</taxon>
        <taxon>Cucurbitales</taxon>
        <taxon>Cucurbitaceae</taxon>
        <taxon>Cucurbiteae</taxon>
        <taxon>Cucurbita</taxon>
    </lineage>
</organism>